<organism evidence="2 3">
    <name type="scientific">Pseudomonas syringae pv. maculicola str. ES4326</name>
    <dbReference type="NCBI Taxonomy" id="629265"/>
    <lineage>
        <taxon>Bacteria</taxon>
        <taxon>Pseudomonadati</taxon>
        <taxon>Pseudomonadota</taxon>
        <taxon>Gammaproteobacteria</taxon>
        <taxon>Pseudomonadales</taxon>
        <taxon>Pseudomonadaceae</taxon>
        <taxon>Pseudomonas</taxon>
    </lineage>
</organism>
<keyword evidence="2" id="KW-0255">Endonuclease</keyword>
<name>A0A8T8BX30_PSEYM</name>
<dbReference type="EMBL" id="CP047260">
    <property type="protein sequence ID" value="QHE95543.1"/>
    <property type="molecule type" value="Genomic_DNA"/>
</dbReference>
<dbReference type="AlphaFoldDB" id="A0A8T8BX30"/>
<dbReference type="GeneID" id="64463816"/>
<dbReference type="GO" id="GO:0004519">
    <property type="term" value="F:endonuclease activity"/>
    <property type="evidence" value="ECO:0007669"/>
    <property type="project" value="UniProtKB-KW"/>
</dbReference>
<gene>
    <name evidence="2" type="ORF">PMA4326_002070</name>
</gene>
<feature type="compositionally biased region" description="Polar residues" evidence="1">
    <location>
        <begin position="15"/>
        <end position="32"/>
    </location>
</feature>
<reference evidence="2 3" key="1">
    <citation type="journal article" date="2011" name="PLoS Pathog.">
        <title>Dynamic evolution of pathogenicity revealed by sequencing and comparative genomics of 19 Pseudomonas syringae isolates.</title>
        <authorList>
            <person name="Baltrus D.A."/>
            <person name="Nishimura M.T."/>
            <person name="Romanchuk A."/>
            <person name="Chang J.H."/>
            <person name="Mukhtar M.S."/>
            <person name="Cherkis K."/>
            <person name="Roach J."/>
            <person name="Grant S.R."/>
            <person name="Jones C.D."/>
            <person name="Dangl J.L."/>
        </authorList>
    </citation>
    <scope>NUCLEOTIDE SEQUENCE [LARGE SCALE GENOMIC DNA]</scope>
    <source>
        <strain evidence="2 3">ES4326</strain>
    </source>
</reference>
<evidence type="ECO:0000256" key="1">
    <source>
        <dbReference type="SAM" id="MobiDB-lite"/>
    </source>
</evidence>
<accession>A0A8T8BX30</accession>
<sequence>MLIGHSLHHMRPTAVDSSLPTSATSQTISNTKSRLDPHRVRELTFIGVGSSVAYLLNELNGRFADSGVTTPFLGKVSIVGKDDSWAENVRGKGYINHQTEIISQWDQQVPKYDPNYAARAEFSASNRRQLTRTVELGAEHLKAQVTGISRLDDGCFRINLDNGQILQSRQIVLGTGAGPHTSIWNSVTSHTQAEKRLDNIKLHEQKALRGKVLDLDEFMRASDASPQTFAGKTVVIHGPNAGIDAAERAGELGANAVWFTRSTNPVLLDGNQLKFAPELAKSAIHKVDKLDIRPTKLENGFALRLHYSSLGQDSREPKKVLDADYYVYAMGQDIHKPGSAAAILGSLLDQLEPIYDYDQVYSDQPFKTVIGLQSRGSNSDNGLIIVGAAVAQLATNVQHSYKDHALDRILEEMTRLPEKQTEKLSQMLLEGAPSVQIQTYLKTWQLDSGQPPDKQVLQNQVENYLAARDYFQRQTNEQKGNLDGVAAEVKNQTLTEVASVIVSPQLGTIKASAAALSGLMPAYVANGENNFTTDNRTMLRAGIAARYPNIGNAEASAFIDEVVTLRHLNSQRFIEKVAGEMMDKGAQPLVSLRPPVLGVPASVRTAYEAYLHALNSGAHDGTPLSQRWLPKK</sequence>
<evidence type="ECO:0000313" key="3">
    <source>
        <dbReference type="Proteomes" id="UP000003811"/>
    </source>
</evidence>
<evidence type="ECO:0000313" key="2">
    <source>
        <dbReference type="EMBL" id="QHE95543.1"/>
    </source>
</evidence>
<proteinExistence type="predicted"/>
<dbReference type="Proteomes" id="UP000003811">
    <property type="component" value="Chromosome"/>
</dbReference>
<keyword evidence="2" id="KW-0540">Nuclease</keyword>
<feature type="region of interest" description="Disordered" evidence="1">
    <location>
        <begin position="13"/>
        <end position="34"/>
    </location>
</feature>
<keyword evidence="2" id="KW-0378">Hydrolase</keyword>
<dbReference type="SUPFAM" id="SSF51905">
    <property type="entry name" value="FAD/NAD(P)-binding domain"/>
    <property type="match status" value="1"/>
</dbReference>
<protein>
    <submittedName>
        <fullName evidence="2">Restriction endonuclease</fullName>
    </submittedName>
</protein>
<dbReference type="RefSeq" id="WP_007252523.1">
    <property type="nucleotide sequence ID" value="NZ_CP047260.1"/>
</dbReference>
<dbReference type="InterPro" id="IPR036188">
    <property type="entry name" value="FAD/NAD-bd_sf"/>
</dbReference>